<name>A0AAD3XZT1_NEPGR</name>
<dbReference type="InterPro" id="IPR036390">
    <property type="entry name" value="WH_DNA-bd_sf"/>
</dbReference>
<gene>
    <name evidence="7" type="ORF">Nepgr_025541</name>
</gene>
<dbReference type="EMBL" id="BSYO01000026">
    <property type="protein sequence ID" value="GMH23698.1"/>
    <property type="molecule type" value="Genomic_DNA"/>
</dbReference>
<reference evidence="7" key="1">
    <citation type="submission" date="2023-05" db="EMBL/GenBank/DDBJ databases">
        <title>Nepenthes gracilis genome sequencing.</title>
        <authorList>
            <person name="Fukushima K."/>
        </authorList>
    </citation>
    <scope>NUCLEOTIDE SEQUENCE</scope>
    <source>
        <strain evidence="7">SING2019-196</strain>
    </source>
</reference>
<keyword evidence="3" id="KW-0158">Chromosome</keyword>
<evidence type="ECO:0000256" key="6">
    <source>
        <dbReference type="SAM" id="MobiDB-lite"/>
    </source>
</evidence>
<evidence type="ECO:0000313" key="7">
    <source>
        <dbReference type="EMBL" id="GMH23698.1"/>
    </source>
</evidence>
<evidence type="ECO:0000313" key="8">
    <source>
        <dbReference type="Proteomes" id="UP001279734"/>
    </source>
</evidence>
<organism evidence="7 8">
    <name type="scientific">Nepenthes gracilis</name>
    <name type="common">Slender pitcher plant</name>
    <dbReference type="NCBI Taxonomy" id="150966"/>
    <lineage>
        <taxon>Eukaryota</taxon>
        <taxon>Viridiplantae</taxon>
        <taxon>Streptophyta</taxon>
        <taxon>Embryophyta</taxon>
        <taxon>Tracheophyta</taxon>
        <taxon>Spermatophyta</taxon>
        <taxon>Magnoliopsida</taxon>
        <taxon>eudicotyledons</taxon>
        <taxon>Gunneridae</taxon>
        <taxon>Pentapetalae</taxon>
        <taxon>Caryophyllales</taxon>
        <taxon>Nepenthaceae</taxon>
        <taxon>Nepenthes</taxon>
    </lineage>
</organism>
<dbReference type="GO" id="GO:0005694">
    <property type="term" value="C:chromosome"/>
    <property type="evidence" value="ECO:0007669"/>
    <property type="project" value="UniProtKB-SubCell"/>
</dbReference>
<proteinExistence type="predicted"/>
<comment type="subcellular location">
    <subcellularLocation>
        <location evidence="2">Chromosome</location>
    </subcellularLocation>
    <subcellularLocation>
        <location evidence="1">Nucleus</location>
    </subcellularLocation>
</comment>
<comment type="caution">
    <text evidence="7">The sequence shown here is derived from an EMBL/GenBank/DDBJ whole genome shotgun (WGS) entry which is preliminary data.</text>
</comment>
<evidence type="ECO:0000256" key="5">
    <source>
        <dbReference type="ARBA" id="ARBA00023242"/>
    </source>
</evidence>
<dbReference type="GO" id="GO:0003691">
    <property type="term" value="F:double-stranded telomeric DNA binding"/>
    <property type="evidence" value="ECO:0007669"/>
    <property type="project" value="InterPro"/>
</dbReference>
<keyword evidence="8" id="KW-1185">Reference proteome</keyword>
<dbReference type="SUPFAM" id="SSF46785">
    <property type="entry name" value="Winged helix' DNA-binding domain"/>
    <property type="match status" value="1"/>
</dbReference>
<feature type="compositionally biased region" description="Basic and acidic residues" evidence="6">
    <location>
        <begin position="84"/>
        <end position="100"/>
    </location>
</feature>
<protein>
    <submittedName>
        <fullName evidence="7">Uncharacterized protein</fullName>
    </submittedName>
</protein>
<evidence type="ECO:0000256" key="2">
    <source>
        <dbReference type="ARBA" id="ARBA00004286"/>
    </source>
</evidence>
<dbReference type="Proteomes" id="UP001279734">
    <property type="component" value="Unassembled WGS sequence"/>
</dbReference>
<keyword evidence="4" id="KW-0238">DNA-binding</keyword>
<dbReference type="AlphaFoldDB" id="A0AAD3XZT1"/>
<dbReference type="PANTHER" id="PTHR46267:SF8">
    <property type="entry name" value="TELOMERE REPEAT-BINDING FACTOR 1"/>
    <property type="match status" value="1"/>
</dbReference>
<accession>A0AAD3XZT1</accession>
<dbReference type="Gene3D" id="1.10.246.220">
    <property type="match status" value="1"/>
</dbReference>
<sequence length="157" mass="17814">MYFLKFEPPLNIVEFGQYYGFLEDMTSRAGKWRTILKDPEFSSVLYLRSKIDPKDKWRNLSVMANGLGSCKKSRLALKRVQQAHRREENPRSVSEARESDEGIADAKPLPASSATIQIFAPKRSIVRLDNLIMEAIINLRELGGSNKTAIASYIECC</sequence>
<dbReference type="PANTHER" id="PTHR46267">
    <property type="entry name" value="SINGLE MYB HISTONE 4"/>
    <property type="match status" value="1"/>
</dbReference>
<evidence type="ECO:0000256" key="1">
    <source>
        <dbReference type="ARBA" id="ARBA00004123"/>
    </source>
</evidence>
<keyword evidence="5" id="KW-0539">Nucleus</keyword>
<evidence type="ECO:0000256" key="4">
    <source>
        <dbReference type="ARBA" id="ARBA00023125"/>
    </source>
</evidence>
<evidence type="ECO:0000256" key="3">
    <source>
        <dbReference type="ARBA" id="ARBA00022454"/>
    </source>
</evidence>
<feature type="region of interest" description="Disordered" evidence="6">
    <location>
        <begin position="81"/>
        <end position="106"/>
    </location>
</feature>
<dbReference type="InterPro" id="IPR044597">
    <property type="entry name" value="SMH1-6"/>
</dbReference>
<dbReference type="GO" id="GO:0005634">
    <property type="term" value="C:nucleus"/>
    <property type="evidence" value="ECO:0007669"/>
    <property type="project" value="UniProtKB-SubCell"/>
</dbReference>